<feature type="region of interest" description="Disordered" evidence="1">
    <location>
        <begin position="1"/>
        <end position="24"/>
    </location>
</feature>
<reference evidence="2" key="1">
    <citation type="submission" date="2021-01" db="EMBL/GenBank/DDBJ databases">
        <title>Adiantum capillus-veneris genome.</title>
        <authorList>
            <person name="Fang Y."/>
            <person name="Liao Q."/>
        </authorList>
    </citation>
    <scope>NUCLEOTIDE SEQUENCE</scope>
    <source>
        <strain evidence="2">H3</strain>
        <tissue evidence="2">Leaf</tissue>
    </source>
</reference>
<dbReference type="Proteomes" id="UP000886520">
    <property type="component" value="Chromosome 25"/>
</dbReference>
<name>A0A9D4U327_ADICA</name>
<protein>
    <submittedName>
        <fullName evidence="2">Uncharacterized protein</fullName>
    </submittedName>
</protein>
<proteinExistence type="predicted"/>
<comment type="caution">
    <text evidence="2">The sequence shown here is derived from an EMBL/GenBank/DDBJ whole genome shotgun (WGS) entry which is preliminary data.</text>
</comment>
<dbReference type="AlphaFoldDB" id="A0A9D4U327"/>
<dbReference type="EMBL" id="JABFUD020000025">
    <property type="protein sequence ID" value="KAI5059549.1"/>
    <property type="molecule type" value="Genomic_DNA"/>
</dbReference>
<feature type="compositionally biased region" description="Polar residues" evidence="1">
    <location>
        <begin position="8"/>
        <end position="24"/>
    </location>
</feature>
<keyword evidence="3" id="KW-1185">Reference proteome</keyword>
<evidence type="ECO:0000313" key="2">
    <source>
        <dbReference type="EMBL" id="KAI5059549.1"/>
    </source>
</evidence>
<organism evidence="2 3">
    <name type="scientific">Adiantum capillus-veneris</name>
    <name type="common">Maidenhair fern</name>
    <dbReference type="NCBI Taxonomy" id="13818"/>
    <lineage>
        <taxon>Eukaryota</taxon>
        <taxon>Viridiplantae</taxon>
        <taxon>Streptophyta</taxon>
        <taxon>Embryophyta</taxon>
        <taxon>Tracheophyta</taxon>
        <taxon>Polypodiopsida</taxon>
        <taxon>Polypodiidae</taxon>
        <taxon>Polypodiales</taxon>
        <taxon>Pteridineae</taxon>
        <taxon>Pteridaceae</taxon>
        <taxon>Vittarioideae</taxon>
        <taxon>Adiantum</taxon>
    </lineage>
</organism>
<sequence>MPKLPSRQYITTKASSTATDNGTGADSSIAKANSTIAANDSCVVLSSVAEDFPYVQVNIFYVKESLKLTIDCLGQFHHLRLRNI</sequence>
<evidence type="ECO:0000313" key="3">
    <source>
        <dbReference type="Proteomes" id="UP000886520"/>
    </source>
</evidence>
<evidence type="ECO:0000256" key="1">
    <source>
        <dbReference type="SAM" id="MobiDB-lite"/>
    </source>
</evidence>
<gene>
    <name evidence="2" type="ORF">GOP47_0025868</name>
</gene>
<accession>A0A9D4U327</accession>